<dbReference type="InterPro" id="IPR005123">
    <property type="entry name" value="Oxoglu/Fe-dep_dioxygenase_dom"/>
</dbReference>
<keyword evidence="3" id="KW-1185">Reference proteome</keyword>
<sequence>MHTILTEHDCSQAAGKALQFLQAGFHPATGWKDFWTPAGVSDAWVTAYTGSILAGIPCKEAQTLAFRAWSILECTQYHTGGWSYGHTVPMDADSTTWGLLLATRLGQQHSKRYQLALQALRPHINEQGVATYLHPAAIAGFMGIADYPHFEGWTQAHMCVTAATALLPPFREQLSGVLLNNQQPDGSWPAYWWFETAYTTALAVECLSADPSPQALTAVKRAGAMALQRLTDESGQLSPFSLALLLNIGLSAGLHSETVIRKGLQQLLQLQQENGCWKAGAWLRIPRPDDLVPDMTTPWQRWFGAAQPMHTTAEKLAGTFHIFSVDQHHYFTTATVLKTLQLYHPQQTHYTPVSSGIREDYPLSAANIAAFSRDGMIQLRQVFDRESIYHYKDRITALVAHAGQQEHSGRSSRDIRSFLRATDTGDTDKEIHAFIRQPVLAAIAARLLQTDAVRLYHDQAFFKLPGNNATPWHQDHTYWPVDTDQMLTIWIPLEDIAPDMGGMRYVAGSHQKGYLGDIDYLNNSPQALADFTDSNGLSVYSADNIPAGDVLIHHGWTIHGAAPNTSARTRKSLTIVYFADGARLAGITPATPSSDAEKQAAWLRDEDLRLRFPGCTYGDFAISLRTPLLYP</sequence>
<comment type="caution">
    <text evidence="2">The sequence shown here is derived from an EMBL/GenBank/DDBJ whole genome shotgun (WGS) entry which is preliminary data.</text>
</comment>
<dbReference type="EMBL" id="RIAR02000001">
    <property type="protein sequence ID" value="NSL87290.1"/>
    <property type="molecule type" value="Genomic_DNA"/>
</dbReference>
<accession>A0A9Q5GLD7</accession>
<dbReference type="SUPFAM" id="SSF48239">
    <property type="entry name" value="Terpenoid cyclases/Protein prenyltransferases"/>
    <property type="match status" value="1"/>
</dbReference>
<dbReference type="Gene3D" id="2.60.120.620">
    <property type="entry name" value="q2cbj1_9rhob like domain"/>
    <property type="match status" value="1"/>
</dbReference>
<dbReference type="PROSITE" id="PS51471">
    <property type="entry name" value="FE2OG_OXY"/>
    <property type="match status" value="1"/>
</dbReference>
<reference evidence="2" key="1">
    <citation type="submission" date="2020-05" db="EMBL/GenBank/DDBJ databases">
        <title>Chitinophaga laudate sp. nov., isolated from a tropical peat swamp.</title>
        <authorList>
            <person name="Goh C.B.S."/>
            <person name="Lee M.S."/>
            <person name="Parimannan S."/>
            <person name="Pasbakhsh P."/>
            <person name="Yule C.M."/>
            <person name="Rajandas H."/>
            <person name="Loke S."/>
            <person name="Croft L."/>
            <person name="Tan J.B.L."/>
        </authorList>
    </citation>
    <scope>NUCLEOTIDE SEQUENCE</scope>
    <source>
        <strain evidence="2">Mgbs1</strain>
    </source>
</reference>
<dbReference type="PANTHER" id="PTHR20883">
    <property type="entry name" value="PHYTANOYL-COA DIOXYGENASE DOMAIN CONTAINING 1"/>
    <property type="match status" value="1"/>
</dbReference>
<gene>
    <name evidence="2" type="ORF">ECE50_010645</name>
</gene>
<dbReference type="Gene3D" id="1.50.10.20">
    <property type="match status" value="2"/>
</dbReference>
<dbReference type="GO" id="GO:0005506">
    <property type="term" value="F:iron ion binding"/>
    <property type="evidence" value="ECO:0007669"/>
    <property type="project" value="UniProtKB-ARBA"/>
</dbReference>
<dbReference type="InterPro" id="IPR008775">
    <property type="entry name" value="Phytyl_CoA_dOase-like"/>
</dbReference>
<dbReference type="PANTHER" id="PTHR20883:SF49">
    <property type="entry name" value="PHYTANOYL-COA DIOXYGENASE"/>
    <property type="match status" value="1"/>
</dbReference>
<dbReference type="GO" id="GO:0016706">
    <property type="term" value="F:2-oxoglutarate-dependent dioxygenase activity"/>
    <property type="evidence" value="ECO:0007669"/>
    <property type="project" value="UniProtKB-ARBA"/>
</dbReference>
<dbReference type="SUPFAM" id="SSF51197">
    <property type="entry name" value="Clavaminate synthase-like"/>
    <property type="match status" value="1"/>
</dbReference>
<dbReference type="Proteomes" id="UP000281028">
    <property type="component" value="Unassembled WGS sequence"/>
</dbReference>
<protein>
    <recommendedName>
        <fullName evidence="1">Fe2OG dioxygenase domain-containing protein</fullName>
    </recommendedName>
</protein>
<evidence type="ECO:0000259" key="1">
    <source>
        <dbReference type="PROSITE" id="PS51471"/>
    </source>
</evidence>
<feature type="domain" description="Fe2OG dioxygenase" evidence="1">
    <location>
        <begin position="446"/>
        <end position="581"/>
    </location>
</feature>
<organism evidence="2 3">
    <name type="scientific">Chitinophaga solisilvae</name>
    <dbReference type="NCBI Taxonomy" id="1233460"/>
    <lineage>
        <taxon>Bacteria</taxon>
        <taxon>Pseudomonadati</taxon>
        <taxon>Bacteroidota</taxon>
        <taxon>Chitinophagia</taxon>
        <taxon>Chitinophagales</taxon>
        <taxon>Chitinophagaceae</taxon>
        <taxon>Chitinophaga</taxon>
    </lineage>
</organism>
<proteinExistence type="predicted"/>
<dbReference type="InterPro" id="IPR008930">
    <property type="entry name" value="Terpenoid_cyclase/PrenylTrfase"/>
</dbReference>
<dbReference type="AlphaFoldDB" id="A0A9Q5GLD7"/>
<dbReference type="Pfam" id="PF05721">
    <property type="entry name" value="PhyH"/>
    <property type="match status" value="1"/>
</dbReference>
<dbReference type="OrthoDB" id="9814777at2"/>
<evidence type="ECO:0000313" key="2">
    <source>
        <dbReference type="EMBL" id="NSL87290.1"/>
    </source>
</evidence>
<evidence type="ECO:0000313" key="3">
    <source>
        <dbReference type="Proteomes" id="UP000281028"/>
    </source>
</evidence>
<name>A0A9Q5GLD7_9BACT</name>